<evidence type="ECO:0000256" key="6">
    <source>
        <dbReference type="ARBA" id="ARBA00022801"/>
    </source>
</evidence>
<dbReference type="AlphaFoldDB" id="A0A5B6X148"/>
<proteinExistence type="predicted"/>
<name>A0A5B6X148_9ROSI</name>
<feature type="region of interest" description="Disordered" evidence="8">
    <location>
        <begin position="174"/>
        <end position="212"/>
    </location>
</feature>
<evidence type="ECO:0000256" key="4">
    <source>
        <dbReference type="ARBA" id="ARBA00022722"/>
    </source>
</evidence>
<feature type="compositionally biased region" description="Basic and acidic residues" evidence="8">
    <location>
        <begin position="192"/>
        <end position="204"/>
    </location>
</feature>
<evidence type="ECO:0000256" key="7">
    <source>
        <dbReference type="ARBA" id="ARBA00022918"/>
    </source>
</evidence>
<feature type="compositionally biased region" description="Polar residues" evidence="8">
    <location>
        <begin position="114"/>
        <end position="133"/>
    </location>
</feature>
<dbReference type="Pfam" id="PF17917">
    <property type="entry name" value="RT_RNaseH"/>
    <property type="match status" value="1"/>
</dbReference>
<dbReference type="PANTHER" id="PTHR37984:SF5">
    <property type="entry name" value="PROTEIN NYNRIN-LIKE"/>
    <property type="match status" value="1"/>
</dbReference>
<evidence type="ECO:0000259" key="9">
    <source>
        <dbReference type="PROSITE" id="PS50994"/>
    </source>
</evidence>
<dbReference type="InterPro" id="IPR001584">
    <property type="entry name" value="Integrase_cat-core"/>
</dbReference>
<evidence type="ECO:0000256" key="5">
    <source>
        <dbReference type="ARBA" id="ARBA00022759"/>
    </source>
</evidence>
<dbReference type="Proteomes" id="UP000325315">
    <property type="component" value="Unassembled WGS sequence"/>
</dbReference>
<evidence type="ECO:0000256" key="2">
    <source>
        <dbReference type="ARBA" id="ARBA00022679"/>
    </source>
</evidence>
<dbReference type="GO" id="GO:0004519">
    <property type="term" value="F:endonuclease activity"/>
    <property type="evidence" value="ECO:0007669"/>
    <property type="project" value="UniProtKB-KW"/>
</dbReference>
<dbReference type="Gene3D" id="2.40.70.10">
    <property type="entry name" value="Acid Proteases"/>
    <property type="match status" value="1"/>
</dbReference>
<keyword evidence="2" id="KW-0808">Transferase</keyword>
<keyword evidence="11" id="KW-1185">Reference proteome</keyword>
<sequence>MTVAEYEREFVRLSKYAQECVPTKAILCKWFEDGLSEDIRLLVGILELKEFVMLVDRTCKVEELNKEKRKAVSEARDARKRSISKSHQAQSKRSKELNPRTTASIGYSRRDRGNTYSGSRVQATSMASVGNSKSKSECPNCGRQHTGECWGINQNCYKYGSPDHFIWNCIEGEEKERKSQKNPGGGTSSRGMPRDSAVRSEGRAPARTYASRAREEASYSDMIAGTFSLHDTSVIALIHPGSTHSYIFLKLASSMSMIVVSTKFVVKVSNPLGKHVLADKVYRNCPLTIRGHYFLANLMLFPFDEFDLILGMDWLAAHNVLVNCGSKFIKLKYENGDIIQVESGRSDNLSVIISTMVAEKYLRKRYESYLAFMLNTQALEVKIESVPVVCEYPDVFPEELPGLPLVKEVEFGIELVLGTTPISVAPYRMAPLELKELKVQLSSYSLWGDPVLFVKKKDGSMRLCIDYRKLKKVTVKNKYPLPKLDDLFDKLKGATMFSNIDLREQDVSKTAFQTRYGHYEFLVMPYGLTNAPAIYMDLINRVFRPYLDKFVVVFIDDILIYSRDESDHAEHLKINFERLKTLLTEAPILVQPESGKDFVVYSDASLNGFSCLKSHEKNYPTHDLELAVIVFALQILRHYLYGDKCRIFIDHKSLKYLMDQKDLNLRQQLWLELLKDYELVIDYHPGKVNVVADALSRKSLYALRAMSTSLALSGDSAILAELKARPLFIQQIREAQKTDKEMQAKRAICDSGNDSEFRVSSDGCLMFHDRICVPKDDELIQKKLHEAHSGHLSVHPGSTKMYNDLKKFYWWLGMKRDISEFVIRCLICQQVKAEHQVPLRLLQPVMVPEWKWDRITTNFVTGLPMTPSKKDAVWVIVDTLTKSAHFISVRVDYSLDKLAKLYIAEVVRLHGVPVSIISDRDPRFTSRF</sequence>
<evidence type="ECO:0000313" key="10">
    <source>
        <dbReference type="EMBL" id="KAA3487969.1"/>
    </source>
</evidence>
<keyword evidence="6" id="KW-0378">Hydrolase</keyword>
<dbReference type="InterPro" id="IPR043502">
    <property type="entry name" value="DNA/RNA_pol_sf"/>
</dbReference>
<dbReference type="SUPFAM" id="SSF56672">
    <property type="entry name" value="DNA/RNA polymerases"/>
    <property type="match status" value="1"/>
</dbReference>
<dbReference type="InterPro" id="IPR012337">
    <property type="entry name" value="RNaseH-like_sf"/>
</dbReference>
<dbReference type="SUPFAM" id="SSF50630">
    <property type="entry name" value="Acid proteases"/>
    <property type="match status" value="1"/>
</dbReference>
<dbReference type="InterPro" id="IPR041373">
    <property type="entry name" value="RT_RNaseH"/>
</dbReference>
<dbReference type="OrthoDB" id="786726at2759"/>
<dbReference type="InterPro" id="IPR021109">
    <property type="entry name" value="Peptidase_aspartic_dom_sf"/>
</dbReference>
<dbReference type="EMBL" id="SMMG02000001">
    <property type="protein sequence ID" value="KAA3487969.1"/>
    <property type="molecule type" value="Genomic_DNA"/>
</dbReference>
<dbReference type="Gene3D" id="3.30.420.10">
    <property type="entry name" value="Ribonuclease H-like superfamily/Ribonuclease H"/>
    <property type="match status" value="1"/>
</dbReference>
<dbReference type="InterPro" id="IPR036397">
    <property type="entry name" value="RNaseH_sf"/>
</dbReference>
<keyword evidence="4" id="KW-0540">Nuclease</keyword>
<evidence type="ECO:0000256" key="8">
    <source>
        <dbReference type="SAM" id="MobiDB-lite"/>
    </source>
</evidence>
<protein>
    <recommendedName>
        <fullName evidence="1">RNA-directed DNA polymerase</fullName>
        <ecNumber evidence="1">2.7.7.49</ecNumber>
    </recommendedName>
</protein>
<dbReference type="InterPro" id="IPR043128">
    <property type="entry name" value="Rev_trsase/Diguanyl_cyclase"/>
</dbReference>
<dbReference type="CDD" id="cd01647">
    <property type="entry name" value="RT_LTR"/>
    <property type="match status" value="1"/>
</dbReference>
<keyword evidence="7" id="KW-0695">RNA-directed DNA polymerase</keyword>
<dbReference type="GO" id="GO:0003676">
    <property type="term" value="F:nucleic acid binding"/>
    <property type="evidence" value="ECO:0007669"/>
    <property type="project" value="InterPro"/>
</dbReference>
<dbReference type="CDD" id="cd09274">
    <property type="entry name" value="RNase_HI_RT_Ty3"/>
    <property type="match status" value="1"/>
</dbReference>
<dbReference type="Pfam" id="PF08284">
    <property type="entry name" value="RVP_2"/>
    <property type="match status" value="1"/>
</dbReference>
<dbReference type="InterPro" id="IPR041588">
    <property type="entry name" value="Integrase_H2C2"/>
</dbReference>
<dbReference type="GO" id="GO:0016787">
    <property type="term" value="F:hydrolase activity"/>
    <property type="evidence" value="ECO:0007669"/>
    <property type="project" value="UniProtKB-KW"/>
</dbReference>
<dbReference type="Gene3D" id="1.10.340.70">
    <property type="match status" value="1"/>
</dbReference>
<evidence type="ECO:0000313" key="11">
    <source>
        <dbReference type="Proteomes" id="UP000325315"/>
    </source>
</evidence>
<comment type="caution">
    <text evidence="10">The sequence shown here is derived from an EMBL/GenBank/DDBJ whole genome shotgun (WGS) entry which is preliminary data.</text>
</comment>
<dbReference type="Pfam" id="PF00078">
    <property type="entry name" value="RVT_1"/>
    <property type="match status" value="1"/>
</dbReference>
<dbReference type="PROSITE" id="PS50994">
    <property type="entry name" value="INTEGRASE"/>
    <property type="match status" value="1"/>
</dbReference>
<evidence type="ECO:0000256" key="3">
    <source>
        <dbReference type="ARBA" id="ARBA00022695"/>
    </source>
</evidence>
<feature type="domain" description="Integrase catalytic" evidence="9">
    <location>
        <begin position="840"/>
        <end position="928"/>
    </location>
</feature>
<dbReference type="Gene3D" id="3.30.70.270">
    <property type="match status" value="1"/>
</dbReference>
<organism evidence="10 11">
    <name type="scientific">Gossypium australe</name>
    <dbReference type="NCBI Taxonomy" id="47621"/>
    <lineage>
        <taxon>Eukaryota</taxon>
        <taxon>Viridiplantae</taxon>
        <taxon>Streptophyta</taxon>
        <taxon>Embryophyta</taxon>
        <taxon>Tracheophyta</taxon>
        <taxon>Spermatophyta</taxon>
        <taxon>Magnoliopsida</taxon>
        <taxon>eudicotyledons</taxon>
        <taxon>Gunneridae</taxon>
        <taxon>Pentapetalae</taxon>
        <taxon>rosids</taxon>
        <taxon>malvids</taxon>
        <taxon>Malvales</taxon>
        <taxon>Malvaceae</taxon>
        <taxon>Malvoideae</taxon>
        <taxon>Gossypium</taxon>
    </lineage>
</organism>
<dbReference type="Pfam" id="PF17921">
    <property type="entry name" value="Integrase_H2C2"/>
    <property type="match status" value="1"/>
</dbReference>
<dbReference type="PANTHER" id="PTHR37984">
    <property type="entry name" value="PROTEIN CBG26694"/>
    <property type="match status" value="1"/>
</dbReference>
<dbReference type="SUPFAM" id="SSF53098">
    <property type="entry name" value="Ribonuclease H-like"/>
    <property type="match status" value="1"/>
</dbReference>
<dbReference type="InterPro" id="IPR000477">
    <property type="entry name" value="RT_dom"/>
</dbReference>
<dbReference type="InterPro" id="IPR050951">
    <property type="entry name" value="Retrovirus_Pol_polyprotein"/>
</dbReference>
<dbReference type="Gene3D" id="3.10.10.10">
    <property type="entry name" value="HIV Type 1 Reverse Transcriptase, subunit A, domain 1"/>
    <property type="match status" value="1"/>
</dbReference>
<feature type="region of interest" description="Disordered" evidence="8">
    <location>
        <begin position="72"/>
        <end position="138"/>
    </location>
</feature>
<dbReference type="EC" id="2.7.7.49" evidence="1"/>
<accession>A0A5B6X148</accession>
<keyword evidence="3" id="KW-0548">Nucleotidyltransferase</keyword>
<dbReference type="GO" id="GO:0003964">
    <property type="term" value="F:RNA-directed DNA polymerase activity"/>
    <property type="evidence" value="ECO:0007669"/>
    <property type="project" value="UniProtKB-KW"/>
</dbReference>
<gene>
    <name evidence="10" type="ORF">EPI10_031760</name>
</gene>
<dbReference type="CDD" id="cd00303">
    <property type="entry name" value="retropepsin_like"/>
    <property type="match status" value="1"/>
</dbReference>
<dbReference type="GO" id="GO:0015074">
    <property type="term" value="P:DNA integration"/>
    <property type="evidence" value="ECO:0007669"/>
    <property type="project" value="InterPro"/>
</dbReference>
<keyword evidence="5" id="KW-0255">Endonuclease</keyword>
<evidence type="ECO:0000256" key="1">
    <source>
        <dbReference type="ARBA" id="ARBA00012493"/>
    </source>
</evidence>
<reference evidence="11" key="1">
    <citation type="journal article" date="2019" name="Plant Biotechnol. J.">
        <title>Genome sequencing of the Australian wild diploid species Gossypium australe highlights disease resistance and delayed gland morphogenesis.</title>
        <authorList>
            <person name="Cai Y."/>
            <person name="Cai X."/>
            <person name="Wang Q."/>
            <person name="Wang P."/>
            <person name="Zhang Y."/>
            <person name="Cai C."/>
            <person name="Xu Y."/>
            <person name="Wang K."/>
            <person name="Zhou Z."/>
            <person name="Wang C."/>
            <person name="Geng S."/>
            <person name="Li B."/>
            <person name="Dong Q."/>
            <person name="Hou Y."/>
            <person name="Wang H."/>
            <person name="Ai P."/>
            <person name="Liu Z."/>
            <person name="Yi F."/>
            <person name="Sun M."/>
            <person name="An G."/>
            <person name="Cheng J."/>
            <person name="Zhang Y."/>
            <person name="Shi Q."/>
            <person name="Xie Y."/>
            <person name="Shi X."/>
            <person name="Chang Y."/>
            <person name="Huang F."/>
            <person name="Chen Y."/>
            <person name="Hong S."/>
            <person name="Mi L."/>
            <person name="Sun Q."/>
            <person name="Zhang L."/>
            <person name="Zhou B."/>
            <person name="Peng R."/>
            <person name="Zhang X."/>
            <person name="Liu F."/>
        </authorList>
    </citation>
    <scope>NUCLEOTIDE SEQUENCE [LARGE SCALE GENOMIC DNA]</scope>
    <source>
        <strain evidence="11">cv. PA1801</strain>
    </source>
</reference>